<evidence type="ECO:0000256" key="2">
    <source>
        <dbReference type="ARBA" id="ARBA00022481"/>
    </source>
</evidence>
<dbReference type="Gene3D" id="3.30.700.10">
    <property type="entry name" value="Glycoprotein, Type 4 Pilin"/>
    <property type="match status" value="1"/>
</dbReference>
<evidence type="ECO:0000313" key="5">
    <source>
        <dbReference type="Proteomes" id="UP001225596"/>
    </source>
</evidence>
<evidence type="ECO:0000256" key="1">
    <source>
        <dbReference type="ARBA" id="ARBA00005233"/>
    </source>
</evidence>
<keyword evidence="3" id="KW-0472">Membrane</keyword>
<comment type="similarity">
    <text evidence="1">Belongs to the N-Me-Phe pilin family.</text>
</comment>
<protein>
    <submittedName>
        <fullName evidence="4">Type II secretion system protein</fullName>
    </submittedName>
</protein>
<dbReference type="PANTHER" id="PTHR30093:SF34">
    <property type="entry name" value="PREPILIN PEPTIDASE-DEPENDENT PROTEIN D"/>
    <property type="match status" value="1"/>
</dbReference>
<keyword evidence="2" id="KW-0488">Methylation</keyword>
<reference evidence="4 5" key="1">
    <citation type="submission" date="2023-08" db="EMBL/GenBank/DDBJ databases">
        <title>Oxalobacteraceae gen .nov., isolated from river sludge outside the plant.</title>
        <authorList>
            <person name="Zhao S.Y."/>
        </authorList>
    </citation>
    <scope>NUCLEOTIDE SEQUENCE [LARGE SCALE GENOMIC DNA]</scope>
    <source>
        <strain evidence="4 5">R-40</strain>
    </source>
</reference>
<evidence type="ECO:0000256" key="3">
    <source>
        <dbReference type="SAM" id="Phobius"/>
    </source>
</evidence>
<dbReference type="InterPro" id="IPR045584">
    <property type="entry name" value="Pilin-like"/>
</dbReference>
<keyword evidence="3" id="KW-0812">Transmembrane</keyword>
<feature type="transmembrane region" description="Helical" evidence="3">
    <location>
        <begin position="15"/>
        <end position="36"/>
    </location>
</feature>
<dbReference type="NCBIfam" id="TIGR02532">
    <property type="entry name" value="IV_pilin_GFxxxE"/>
    <property type="match status" value="1"/>
</dbReference>
<evidence type="ECO:0000313" key="4">
    <source>
        <dbReference type="EMBL" id="MDQ9170229.1"/>
    </source>
</evidence>
<proteinExistence type="inferred from homology"/>
<dbReference type="InterPro" id="IPR012902">
    <property type="entry name" value="N_methyl_site"/>
</dbReference>
<keyword evidence="5" id="KW-1185">Reference proteome</keyword>
<dbReference type="SUPFAM" id="SSF54523">
    <property type="entry name" value="Pili subunits"/>
    <property type="match status" value="1"/>
</dbReference>
<dbReference type="EMBL" id="JAUYVH010000003">
    <property type="protein sequence ID" value="MDQ9170229.1"/>
    <property type="molecule type" value="Genomic_DNA"/>
</dbReference>
<dbReference type="Proteomes" id="UP001225596">
    <property type="component" value="Unassembled WGS sequence"/>
</dbReference>
<gene>
    <name evidence="4" type="ORF">Q8A64_07350</name>
</gene>
<sequence>MTMQLGKNPGGAQNGFTLIELVVVITILGILAAFALPRSAALQAQARMATMNAALGSIKAAAALAHSVQLTQNLGADTDIVMEGSTIPMTNGYPTTALNSIGHAAGLVDAAGNAVQGYLPVATSATVFTVTPDADHPACAVTYTVSAVPGTAPTYNSAGVTEANCR</sequence>
<accession>A0ABU1BN08</accession>
<organism evidence="4 5">
    <name type="scientific">Keguizhuia sedimenti</name>
    <dbReference type="NCBI Taxonomy" id="3064264"/>
    <lineage>
        <taxon>Bacteria</taxon>
        <taxon>Pseudomonadati</taxon>
        <taxon>Pseudomonadota</taxon>
        <taxon>Betaproteobacteria</taxon>
        <taxon>Burkholderiales</taxon>
        <taxon>Oxalobacteraceae</taxon>
        <taxon>Keguizhuia</taxon>
    </lineage>
</organism>
<dbReference type="RefSeq" id="WP_338436158.1">
    <property type="nucleotide sequence ID" value="NZ_JAUYVH010000003.1"/>
</dbReference>
<comment type="caution">
    <text evidence="4">The sequence shown here is derived from an EMBL/GenBank/DDBJ whole genome shotgun (WGS) entry which is preliminary data.</text>
</comment>
<dbReference type="Pfam" id="PF07963">
    <property type="entry name" value="N_methyl"/>
    <property type="match status" value="1"/>
</dbReference>
<name>A0ABU1BN08_9BURK</name>
<dbReference type="PANTHER" id="PTHR30093">
    <property type="entry name" value="GENERAL SECRETION PATHWAY PROTEIN G"/>
    <property type="match status" value="1"/>
</dbReference>
<keyword evidence="3" id="KW-1133">Transmembrane helix</keyword>